<dbReference type="Proteomes" id="UP000606870">
    <property type="component" value="Unassembled WGS sequence"/>
</dbReference>
<comment type="caution">
    <text evidence="1">The sequence shown here is derived from an EMBL/GenBank/DDBJ whole genome shotgun (WGS) entry which is preliminary data.</text>
</comment>
<evidence type="ECO:0000313" key="1">
    <source>
        <dbReference type="EMBL" id="MBC3538006.1"/>
    </source>
</evidence>
<dbReference type="Pfam" id="PF06949">
    <property type="entry name" value="DUF1292"/>
    <property type="match status" value="1"/>
</dbReference>
<dbReference type="RefSeq" id="WP_186504569.1">
    <property type="nucleotide sequence ID" value="NZ_JACOGK010000063.1"/>
</dbReference>
<organism evidence="1 2">
    <name type="scientific">Megasphaera hominis</name>
    <dbReference type="NCBI Taxonomy" id="159836"/>
    <lineage>
        <taxon>Bacteria</taxon>
        <taxon>Bacillati</taxon>
        <taxon>Bacillota</taxon>
        <taxon>Negativicutes</taxon>
        <taxon>Veillonellales</taxon>
        <taxon>Veillonellaceae</taxon>
        <taxon>Megasphaera</taxon>
    </lineage>
</organism>
<accession>A0ABR6VL42</accession>
<protein>
    <submittedName>
        <fullName evidence="1">DUF1292 domain-containing protein</fullName>
    </submittedName>
</protein>
<keyword evidence="2" id="KW-1185">Reference proteome</keyword>
<dbReference type="EMBL" id="JACOGK010000063">
    <property type="protein sequence ID" value="MBC3538006.1"/>
    <property type="molecule type" value="Genomic_DNA"/>
</dbReference>
<dbReference type="InterPro" id="IPR009711">
    <property type="entry name" value="UPF0473"/>
</dbReference>
<proteinExistence type="predicted"/>
<gene>
    <name evidence="1" type="ORF">H8J70_12225</name>
</gene>
<sequence>MTEERMDNETVEEVELITITGEDGQEEYYAEDVTIEYAGKQFAVLVPYVEDEEAAATTSGDAIIARIDEEDGEPVYVSPTDEEFDAVVKIYDQIVAEDTVEE</sequence>
<evidence type="ECO:0000313" key="2">
    <source>
        <dbReference type="Proteomes" id="UP000606870"/>
    </source>
</evidence>
<name>A0ABR6VL42_9FIRM</name>
<reference evidence="1 2" key="1">
    <citation type="submission" date="2020-08" db="EMBL/GenBank/DDBJ databases">
        <authorList>
            <person name="Liu C."/>
            <person name="Sun Q."/>
        </authorList>
    </citation>
    <scope>NUCLEOTIDE SEQUENCE [LARGE SCALE GENOMIC DNA]</scope>
    <source>
        <strain evidence="1 2">NSJ-59</strain>
    </source>
</reference>